<comment type="similarity">
    <text evidence="3">Belongs to the gamma-BBH/TMLD family.</text>
</comment>
<keyword evidence="6" id="KW-0560">Oxidoreductase</keyword>
<keyword evidence="10" id="KW-1185">Reference proteome</keyword>
<organism evidence="9 10">
    <name type="scientific">Phaeobacter gallaeciensis</name>
    <dbReference type="NCBI Taxonomy" id="60890"/>
    <lineage>
        <taxon>Bacteria</taxon>
        <taxon>Pseudomonadati</taxon>
        <taxon>Pseudomonadota</taxon>
        <taxon>Alphaproteobacteria</taxon>
        <taxon>Rhodobacterales</taxon>
        <taxon>Roseobacteraceae</taxon>
        <taxon>Phaeobacter</taxon>
    </lineage>
</organism>
<evidence type="ECO:0000256" key="2">
    <source>
        <dbReference type="ARBA" id="ARBA00001961"/>
    </source>
</evidence>
<protein>
    <submittedName>
        <fullName evidence="9">Gamma-butyrobetaine,2-oxoglutarate dioxygenase</fullName>
    </submittedName>
</protein>
<accession>A0A1B0ZU13</accession>
<evidence type="ECO:0000256" key="7">
    <source>
        <dbReference type="ARBA" id="ARBA00023004"/>
    </source>
</evidence>
<dbReference type="PANTHER" id="PTHR10696">
    <property type="entry name" value="GAMMA-BUTYROBETAINE HYDROXYLASE-RELATED"/>
    <property type="match status" value="1"/>
</dbReference>
<comment type="cofactor">
    <cofactor evidence="2">
        <name>L-ascorbate</name>
        <dbReference type="ChEBI" id="CHEBI:38290"/>
    </cofactor>
</comment>
<dbReference type="GO" id="GO:0050353">
    <property type="term" value="F:trimethyllysine dioxygenase activity"/>
    <property type="evidence" value="ECO:0007669"/>
    <property type="project" value="UniProtKB-EC"/>
</dbReference>
<dbReference type="EMBL" id="CP015124">
    <property type="protein sequence ID" value="ANP37578.1"/>
    <property type="molecule type" value="Genomic_DNA"/>
</dbReference>
<sequence length="396" mass="45105">MLHGRKQINKRGSSMNDLSSPLAIPAVTGLGEKGLDITLPDGKTHYFNYYWLRDNCPSSFSPVTRERSFDIFHLDVPPRAKTAELEGDMLVIRWQDEDHITRLPLSWLETYAGGKSRHDPADLSRVAWFGDHYPSVPRFSQPELVADDATRAKWIEAMLVHGFTILTDMPDSDEGLTETAELMGCVRPTFFGTYFDVKTHINPTNTAYTAGALELHTDTPAEEFAPGIQFLHCRVNTVEGGDSLYADGVAVANDFRQRDPEGFKLLTEVPIPFYCEHDTYDARSRQYVIELDQHGEVEGLTISQHMADIFDLDQKLLDDYYPAFCRFGRMLQEEKYMMRFLMKGGECMVFDNHRIVHGRAAYTATSGDRYLRGCYVDRSEMRSTYRALVSEGRFKA</sequence>
<dbReference type="PANTHER" id="PTHR10696:SF51">
    <property type="entry name" value="TRIMETHYLLYSINE DIOXYGENASE, MITOCHONDRIAL"/>
    <property type="match status" value="1"/>
</dbReference>
<feature type="domain" description="TauD/TfdA-like" evidence="8">
    <location>
        <begin position="138"/>
        <end position="375"/>
    </location>
</feature>
<dbReference type="Proteomes" id="UP000092565">
    <property type="component" value="Chromosome"/>
</dbReference>
<dbReference type="GO" id="GO:0046872">
    <property type="term" value="F:metal ion binding"/>
    <property type="evidence" value="ECO:0007669"/>
    <property type="project" value="UniProtKB-KW"/>
</dbReference>
<evidence type="ECO:0000256" key="1">
    <source>
        <dbReference type="ARBA" id="ARBA00001954"/>
    </source>
</evidence>
<reference evidence="9 10" key="1">
    <citation type="submission" date="2016-04" db="EMBL/GenBank/DDBJ databases">
        <authorList>
            <person name="Evans L.H."/>
            <person name="Alamgir A."/>
            <person name="Owens N."/>
            <person name="Weber N.D."/>
            <person name="Virtaneva K."/>
            <person name="Barbian K."/>
            <person name="Babar A."/>
            <person name="Rosenke K."/>
        </authorList>
    </citation>
    <scope>NUCLEOTIDE SEQUENCE [LARGE SCALE GENOMIC DNA]</scope>
    <source>
        <strain evidence="9 10">JL2886</strain>
    </source>
</reference>
<evidence type="ECO:0000256" key="4">
    <source>
        <dbReference type="ARBA" id="ARBA00022723"/>
    </source>
</evidence>
<dbReference type="AlphaFoldDB" id="A0A1B0ZU13"/>
<dbReference type="PATRIC" id="fig|60890.4.peg.2615"/>
<dbReference type="InterPro" id="IPR038492">
    <property type="entry name" value="GBBH-like_N_sf"/>
</dbReference>
<dbReference type="InterPro" id="IPR050411">
    <property type="entry name" value="AlphaKG_dependent_hydroxylases"/>
</dbReference>
<proteinExistence type="inferred from homology"/>
<dbReference type="InterPro" id="IPR003819">
    <property type="entry name" value="TauD/TfdA-like"/>
</dbReference>
<evidence type="ECO:0000313" key="9">
    <source>
        <dbReference type="EMBL" id="ANP37578.1"/>
    </source>
</evidence>
<keyword evidence="7" id="KW-0408">Iron</keyword>
<comment type="cofactor">
    <cofactor evidence="1">
        <name>Fe(2+)</name>
        <dbReference type="ChEBI" id="CHEBI:29033"/>
    </cofactor>
</comment>
<evidence type="ECO:0000313" key="10">
    <source>
        <dbReference type="Proteomes" id="UP000092565"/>
    </source>
</evidence>
<dbReference type="Gene3D" id="3.60.130.10">
    <property type="entry name" value="Clavaminate synthase-like"/>
    <property type="match status" value="1"/>
</dbReference>
<gene>
    <name evidence="9" type="ORF">JL2886_02690</name>
</gene>
<dbReference type="SUPFAM" id="SSF51197">
    <property type="entry name" value="Clavaminate synthase-like"/>
    <property type="match status" value="1"/>
</dbReference>
<keyword evidence="4" id="KW-0479">Metal-binding</keyword>
<keyword evidence="5 9" id="KW-0223">Dioxygenase</keyword>
<dbReference type="InterPro" id="IPR042098">
    <property type="entry name" value="TauD-like_sf"/>
</dbReference>
<evidence type="ECO:0000259" key="8">
    <source>
        <dbReference type="Pfam" id="PF02668"/>
    </source>
</evidence>
<evidence type="ECO:0000256" key="5">
    <source>
        <dbReference type="ARBA" id="ARBA00022964"/>
    </source>
</evidence>
<evidence type="ECO:0000256" key="3">
    <source>
        <dbReference type="ARBA" id="ARBA00008654"/>
    </source>
</evidence>
<name>A0A1B0ZU13_9RHOB</name>
<evidence type="ECO:0000256" key="6">
    <source>
        <dbReference type="ARBA" id="ARBA00023002"/>
    </source>
</evidence>
<dbReference type="Pfam" id="PF02668">
    <property type="entry name" value="TauD"/>
    <property type="match status" value="1"/>
</dbReference>
<dbReference type="Gene3D" id="3.30.2020.30">
    <property type="match status" value="1"/>
</dbReference>
<dbReference type="GO" id="GO:0045329">
    <property type="term" value="P:carnitine biosynthetic process"/>
    <property type="evidence" value="ECO:0007669"/>
    <property type="project" value="TreeGrafter"/>
</dbReference>